<dbReference type="Proteomes" id="UP000199169">
    <property type="component" value="Unassembled WGS sequence"/>
</dbReference>
<proteinExistence type="predicted"/>
<protein>
    <submittedName>
        <fullName evidence="1">Uncharacterized protein</fullName>
    </submittedName>
</protein>
<evidence type="ECO:0000313" key="1">
    <source>
        <dbReference type="EMBL" id="SBT08184.1"/>
    </source>
</evidence>
<accession>A0A1A8XSX2</accession>
<keyword evidence="2" id="KW-1185">Reference proteome</keyword>
<organism evidence="1 2">
    <name type="scientific">Candidatus Accumulibacter aalborgensis</name>
    <dbReference type="NCBI Taxonomy" id="1860102"/>
    <lineage>
        <taxon>Bacteria</taxon>
        <taxon>Pseudomonadati</taxon>
        <taxon>Pseudomonadota</taxon>
        <taxon>Betaproteobacteria</taxon>
        <taxon>Candidatus Accumulibacter</taxon>
    </lineage>
</organism>
<dbReference type="STRING" id="1860102.ACCAA_550023"/>
<name>A0A1A8XSX2_9PROT</name>
<dbReference type="EMBL" id="FLQX01000133">
    <property type="protein sequence ID" value="SBT08184.1"/>
    <property type="molecule type" value="Genomic_DNA"/>
</dbReference>
<evidence type="ECO:0000313" key="2">
    <source>
        <dbReference type="Proteomes" id="UP000199169"/>
    </source>
</evidence>
<sequence>MFRLAPQPPFRTRFSLRDARHGPRCVEHVIRLNLNPLLFFLVRAATIDRMIINFKETHPCWSNLLQAPQGRS</sequence>
<gene>
    <name evidence="1" type="ORF">ACCAA_550023</name>
</gene>
<reference evidence="1 2" key="1">
    <citation type="submission" date="2016-06" db="EMBL/GenBank/DDBJ databases">
        <authorList>
            <person name="Kjaerup R.B."/>
            <person name="Dalgaard T.S."/>
            <person name="Juul-Madsen H.R."/>
        </authorList>
    </citation>
    <scope>NUCLEOTIDE SEQUENCE [LARGE SCALE GENOMIC DNA]</scope>
    <source>
        <strain evidence="1">3</strain>
    </source>
</reference>
<dbReference type="AlphaFoldDB" id="A0A1A8XSX2"/>